<dbReference type="GO" id="GO:0005975">
    <property type="term" value="P:carbohydrate metabolic process"/>
    <property type="evidence" value="ECO:0007669"/>
    <property type="project" value="InterPro"/>
</dbReference>
<dbReference type="PANTHER" id="PTHR11452:SF33">
    <property type="entry name" value="ALPHA-GALACTOSIDASE 2"/>
    <property type="match status" value="1"/>
</dbReference>
<evidence type="ECO:0000313" key="3">
    <source>
        <dbReference type="EMBL" id="OMO59239.1"/>
    </source>
</evidence>
<dbReference type="Gene3D" id="2.60.40.1180">
    <property type="entry name" value="Golgi alpha-mannosidase II"/>
    <property type="match status" value="1"/>
</dbReference>
<protein>
    <submittedName>
        <fullName evidence="3">Glycosyl hydrolase, family 13, all-beta</fullName>
    </submittedName>
</protein>
<dbReference type="SUPFAM" id="SSF51011">
    <property type="entry name" value="Glycosyl hydrolase domain"/>
    <property type="match status" value="1"/>
</dbReference>
<dbReference type="OrthoDB" id="5795902at2759"/>
<evidence type="ECO:0000256" key="2">
    <source>
        <dbReference type="ARBA" id="ARBA00023295"/>
    </source>
</evidence>
<dbReference type="AlphaFoldDB" id="A0A1R3GMG5"/>
<dbReference type="InterPro" id="IPR013780">
    <property type="entry name" value="Glyco_hydro_b"/>
</dbReference>
<dbReference type="Proteomes" id="UP000187203">
    <property type="component" value="Unassembled WGS sequence"/>
</dbReference>
<sequence length="66" mass="7259">MLGLWKLDGVTSELLSNKEKIAVNQDNLGVQGKKLKKDVDVEAWAGPLINNMVAVVLWKTGKEDLP</sequence>
<dbReference type="InterPro" id="IPR002241">
    <property type="entry name" value="Glyco_hydro_27"/>
</dbReference>
<keyword evidence="2" id="KW-0326">Glycosidase</keyword>
<keyword evidence="4" id="KW-1185">Reference proteome</keyword>
<proteinExistence type="predicted"/>
<organism evidence="3 4">
    <name type="scientific">Corchorus olitorius</name>
    <dbReference type="NCBI Taxonomy" id="93759"/>
    <lineage>
        <taxon>Eukaryota</taxon>
        <taxon>Viridiplantae</taxon>
        <taxon>Streptophyta</taxon>
        <taxon>Embryophyta</taxon>
        <taxon>Tracheophyta</taxon>
        <taxon>Spermatophyta</taxon>
        <taxon>Magnoliopsida</taxon>
        <taxon>eudicotyledons</taxon>
        <taxon>Gunneridae</taxon>
        <taxon>Pentapetalae</taxon>
        <taxon>rosids</taxon>
        <taxon>malvids</taxon>
        <taxon>Malvales</taxon>
        <taxon>Malvaceae</taxon>
        <taxon>Grewioideae</taxon>
        <taxon>Apeibeae</taxon>
        <taxon>Corchorus</taxon>
    </lineage>
</organism>
<dbReference type="GO" id="GO:0004553">
    <property type="term" value="F:hydrolase activity, hydrolyzing O-glycosyl compounds"/>
    <property type="evidence" value="ECO:0007669"/>
    <property type="project" value="InterPro"/>
</dbReference>
<dbReference type="EMBL" id="AWUE01022211">
    <property type="protein sequence ID" value="OMO59239.1"/>
    <property type="molecule type" value="Genomic_DNA"/>
</dbReference>
<comment type="caution">
    <text evidence="3">The sequence shown here is derived from an EMBL/GenBank/DDBJ whole genome shotgun (WGS) entry which is preliminary data.</text>
</comment>
<evidence type="ECO:0000256" key="1">
    <source>
        <dbReference type="ARBA" id="ARBA00022801"/>
    </source>
</evidence>
<dbReference type="STRING" id="93759.A0A1R3GMG5"/>
<keyword evidence="1 3" id="KW-0378">Hydrolase</keyword>
<dbReference type="PANTHER" id="PTHR11452">
    <property type="entry name" value="ALPHA-GALACTOSIDASE/ALPHA-N-ACETYLGALACTOSAMINIDASE"/>
    <property type="match status" value="1"/>
</dbReference>
<dbReference type="GO" id="GO:0009505">
    <property type="term" value="C:plant-type cell wall"/>
    <property type="evidence" value="ECO:0007669"/>
    <property type="project" value="TreeGrafter"/>
</dbReference>
<evidence type="ECO:0000313" key="4">
    <source>
        <dbReference type="Proteomes" id="UP000187203"/>
    </source>
</evidence>
<gene>
    <name evidence="3" type="ORF">COLO4_34272</name>
</gene>
<reference evidence="4" key="1">
    <citation type="submission" date="2013-09" db="EMBL/GenBank/DDBJ databases">
        <title>Corchorus olitorius genome sequencing.</title>
        <authorList>
            <person name="Alam M."/>
            <person name="Haque M.S."/>
            <person name="Islam M.S."/>
            <person name="Emdad E.M."/>
            <person name="Islam M.M."/>
            <person name="Ahmed B."/>
            <person name="Halim A."/>
            <person name="Hossen Q.M.M."/>
            <person name="Hossain M.Z."/>
            <person name="Ahmed R."/>
            <person name="Khan M.M."/>
            <person name="Islam R."/>
            <person name="Rashid M.M."/>
            <person name="Khan S.A."/>
            <person name="Rahman M.S."/>
            <person name="Alam M."/>
            <person name="Yahiya A.S."/>
            <person name="Khan M.S."/>
            <person name="Azam M.S."/>
            <person name="Haque T."/>
            <person name="Lashkar M.Z.H."/>
            <person name="Akhand A.I."/>
            <person name="Morshed G."/>
            <person name="Roy S."/>
            <person name="Uddin K.S."/>
            <person name="Rabeya T."/>
            <person name="Hossain A.S."/>
            <person name="Chowdhury A."/>
            <person name="Snigdha A.R."/>
            <person name="Mortoza M.S."/>
            <person name="Matin S.A."/>
            <person name="Hoque S.M.E."/>
            <person name="Islam M.K."/>
            <person name="Roy D.K."/>
            <person name="Haider R."/>
            <person name="Moosa M.M."/>
            <person name="Elias S.M."/>
            <person name="Hasan A.M."/>
            <person name="Jahan S."/>
            <person name="Shafiuddin M."/>
            <person name="Mahmood N."/>
            <person name="Shommy N.S."/>
        </authorList>
    </citation>
    <scope>NUCLEOTIDE SEQUENCE [LARGE SCALE GENOMIC DNA]</scope>
    <source>
        <strain evidence="4">cv. O-4</strain>
    </source>
</reference>
<name>A0A1R3GMG5_9ROSI</name>
<accession>A0A1R3GMG5</accession>